<evidence type="ECO:0000256" key="5">
    <source>
        <dbReference type="ARBA" id="ARBA00022962"/>
    </source>
</evidence>
<evidence type="ECO:0000256" key="8">
    <source>
        <dbReference type="ARBA" id="ARBA00047838"/>
    </source>
</evidence>
<dbReference type="InterPro" id="IPR010139">
    <property type="entry name" value="Imidazole-glycPsynth_HisH"/>
</dbReference>
<gene>
    <name evidence="11" type="ORF">UFOPK2958_00088</name>
</gene>
<dbReference type="InterPro" id="IPR029062">
    <property type="entry name" value="Class_I_gatase-like"/>
</dbReference>
<keyword evidence="4" id="KW-0378">Hydrolase</keyword>
<dbReference type="Pfam" id="PF00117">
    <property type="entry name" value="GATase"/>
    <property type="match status" value="1"/>
</dbReference>
<dbReference type="HAMAP" id="MF_00278">
    <property type="entry name" value="HisH"/>
    <property type="match status" value="1"/>
</dbReference>
<keyword evidence="3" id="KW-0028">Amino-acid biosynthesis</keyword>
<organism evidence="11">
    <name type="scientific">freshwater metagenome</name>
    <dbReference type="NCBI Taxonomy" id="449393"/>
    <lineage>
        <taxon>unclassified sequences</taxon>
        <taxon>metagenomes</taxon>
        <taxon>ecological metagenomes</taxon>
    </lineage>
</organism>
<comment type="catalytic activity">
    <reaction evidence="9">
        <text>L-glutamine + H2O = L-glutamate + NH4(+)</text>
        <dbReference type="Rhea" id="RHEA:15889"/>
        <dbReference type="ChEBI" id="CHEBI:15377"/>
        <dbReference type="ChEBI" id="CHEBI:28938"/>
        <dbReference type="ChEBI" id="CHEBI:29985"/>
        <dbReference type="ChEBI" id="CHEBI:58359"/>
        <dbReference type="EC" id="3.5.1.2"/>
    </reaction>
</comment>
<sequence length="184" mass="19490">MTSVVVVDYGAGNTRSVRSALRRLSYESVLTSEPTAILDAEIVVLPGVGSARSAMDHLASTGAVTAIRERFSAQRPIVGICLGMQLALDRSEEDGGVEGLGLIPGVVRRLPGGRVPRLGWQLVTPVNEAFYFAHSYFAETACATGLSDEVTAIVESGSFIGVQFHPEKSGDAGLRLLEQCLTRA</sequence>
<dbReference type="SUPFAM" id="SSF52317">
    <property type="entry name" value="Class I glutamine amidotransferase-like"/>
    <property type="match status" value="1"/>
</dbReference>
<comment type="subunit">
    <text evidence="2">Heterodimer of HisH and HisF.</text>
</comment>
<dbReference type="PANTHER" id="PTHR42701">
    <property type="entry name" value="IMIDAZOLE GLYCEROL PHOSPHATE SYNTHASE SUBUNIT HISH"/>
    <property type="match status" value="1"/>
</dbReference>
<reference evidence="11" key="1">
    <citation type="submission" date="2020-05" db="EMBL/GenBank/DDBJ databases">
        <authorList>
            <person name="Chiriac C."/>
            <person name="Salcher M."/>
            <person name="Ghai R."/>
            <person name="Kavagutti S V."/>
        </authorList>
    </citation>
    <scope>NUCLEOTIDE SEQUENCE</scope>
</reference>
<comment type="catalytic activity">
    <reaction evidence="8">
        <text>5-[(5-phospho-1-deoxy-D-ribulos-1-ylimino)methylamino]-1-(5-phospho-beta-D-ribosyl)imidazole-4-carboxamide + L-glutamine = D-erythro-1-(imidazol-4-yl)glycerol 3-phosphate + 5-amino-1-(5-phospho-beta-D-ribosyl)imidazole-4-carboxamide + L-glutamate + H(+)</text>
        <dbReference type="Rhea" id="RHEA:24793"/>
        <dbReference type="ChEBI" id="CHEBI:15378"/>
        <dbReference type="ChEBI" id="CHEBI:29985"/>
        <dbReference type="ChEBI" id="CHEBI:58278"/>
        <dbReference type="ChEBI" id="CHEBI:58359"/>
        <dbReference type="ChEBI" id="CHEBI:58475"/>
        <dbReference type="ChEBI" id="CHEBI:58525"/>
        <dbReference type="EC" id="4.3.2.10"/>
    </reaction>
</comment>
<evidence type="ECO:0000256" key="9">
    <source>
        <dbReference type="ARBA" id="ARBA00049534"/>
    </source>
</evidence>
<dbReference type="PROSITE" id="PS51273">
    <property type="entry name" value="GATASE_TYPE_1"/>
    <property type="match status" value="1"/>
</dbReference>
<dbReference type="GO" id="GO:0004359">
    <property type="term" value="F:glutaminase activity"/>
    <property type="evidence" value="ECO:0007669"/>
    <property type="project" value="UniProtKB-EC"/>
</dbReference>
<keyword evidence="7" id="KW-0456">Lyase</keyword>
<evidence type="ECO:0000256" key="6">
    <source>
        <dbReference type="ARBA" id="ARBA00023102"/>
    </source>
</evidence>
<keyword evidence="6" id="KW-0368">Histidine biosynthesis</keyword>
<evidence type="ECO:0000313" key="11">
    <source>
        <dbReference type="EMBL" id="CAB4774166.1"/>
    </source>
</evidence>
<dbReference type="PRINTS" id="PR00096">
    <property type="entry name" value="GATASE"/>
</dbReference>
<feature type="domain" description="Glutamine amidotransferase" evidence="10">
    <location>
        <begin position="5"/>
        <end position="181"/>
    </location>
</feature>
<dbReference type="GO" id="GO:0000107">
    <property type="term" value="F:imidazoleglycerol-phosphate synthase activity"/>
    <property type="evidence" value="ECO:0007669"/>
    <property type="project" value="TreeGrafter"/>
</dbReference>
<keyword evidence="5" id="KW-0315">Glutamine amidotransferase</keyword>
<protein>
    <submittedName>
        <fullName evidence="11">Unannotated protein</fullName>
    </submittedName>
</protein>
<dbReference type="GO" id="GO:0016829">
    <property type="term" value="F:lyase activity"/>
    <property type="evidence" value="ECO:0007669"/>
    <property type="project" value="UniProtKB-KW"/>
</dbReference>
<evidence type="ECO:0000256" key="7">
    <source>
        <dbReference type="ARBA" id="ARBA00023239"/>
    </source>
</evidence>
<proteinExistence type="inferred from homology"/>
<dbReference type="AlphaFoldDB" id="A0A6J6VS10"/>
<accession>A0A6J6VS10</accession>
<evidence type="ECO:0000256" key="4">
    <source>
        <dbReference type="ARBA" id="ARBA00022801"/>
    </source>
</evidence>
<dbReference type="PANTHER" id="PTHR42701:SF1">
    <property type="entry name" value="IMIDAZOLE GLYCEROL PHOSPHATE SYNTHASE SUBUNIT HISH"/>
    <property type="match status" value="1"/>
</dbReference>
<dbReference type="GO" id="GO:0000105">
    <property type="term" value="P:L-histidine biosynthetic process"/>
    <property type="evidence" value="ECO:0007669"/>
    <property type="project" value="UniProtKB-UniPathway"/>
</dbReference>
<comment type="pathway">
    <text evidence="1">Amino-acid biosynthesis; L-histidine biosynthesis; L-histidine from 5-phospho-alpha-D-ribose 1-diphosphate: step 5/9.</text>
</comment>
<dbReference type="UniPathway" id="UPA00031">
    <property type="reaction ID" value="UER00010"/>
</dbReference>
<dbReference type="CDD" id="cd01748">
    <property type="entry name" value="GATase1_IGP_Synthase"/>
    <property type="match status" value="1"/>
</dbReference>
<dbReference type="EMBL" id="CAFAAB010000004">
    <property type="protein sequence ID" value="CAB4774166.1"/>
    <property type="molecule type" value="Genomic_DNA"/>
</dbReference>
<evidence type="ECO:0000256" key="2">
    <source>
        <dbReference type="ARBA" id="ARBA00011152"/>
    </source>
</evidence>
<evidence type="ECO:0000256" key="3">
    <source>
        <dbReference type="ARBA" id="ARBA00022605"/>
    </source>
</evidence>
<evidence type="ECO:0000256" key="1">
    <source>
        <dbReference type="ARBA" id="ARBA00005091"/>
    </source>
</evidence>
<name>A0A6J6VS10_9ZZZZ</name>
<dbReference type="InterPro" id="IPR017926">
    <property type="entry name" value="GATASE"/>
</dbReference>
<evidence type="ECO:0000259" key="10">
    <source>
        <dbReference type="Pfam" id="PF00117"/>
    </source>
</evidence>
<dbReference type="PIRSF" id="PIRSF000495">
    <property type="entry name" value="Amidotransf_hisH"/>
    <property type="match status" value="1"/>
</dbReference>
<dbReference type="Gene3D" id="3.40.50.880">
    <property type="match status" value="1"/>
</dbReference>
<dbReference type="NCBIfam" id="TIGR01855">
    <property type="entry name" value="IMP_synth_hisH"/>
    <property type="match status" value="1"/>
</dbReference>